<evidence type="ECO:0000256" key="3">
    <source>
        <dbReference type="ARBA" id="ARBA00023163"/>
    </source>
</evidence>
<evidence type="ECO:0000256" key="1">
    <source>
        <dbReference type="ARBA" id="ARBA00023015"/>
    </source>
</evidence>
<dbReference type="SUPFAM" id="SSF46689">
    <property type="entry name" value="Homeodomain-like"/>
    <property type="match status" value="2"/>
</dbReference>
<dbReference type="SMART" id="SM00342">
    <property type="entry name" value="HTH_ARAC"/>
    <property type="match status" value="1"/>
</dbReference>
<dbReference type="RefSeq" id="WP_169018315.1">
    <property type="nucleotide sequence ID" value="NZ_JABBMT010000002.1"/>
</dbReference>
<evidence type="ECO:0000256" key="2">
    <source>
        <dbReference type="ARBA" id="ARBA00023125"/>
    </source>
</evidence>
<organism evidence="5 6">
    <name type="scientific">Pseudoalteromonas arctica</name>
    <dbReference type="NCBI Taxonomy" id="394751"/>
    <lineage>
        <taxon>Bacteria</taxon>
        <taxon>Pseudomonadati</taxon>
        <taxon>Pseudomonadota</taxon>
        <taxon>Gammaproteobacteria</taxon>
        <taxon>Alteromonadales</taxon>
        <taxon>Pseudoalteromonadaceae</taxon>
        <taxon>Pseudoalteromonas</taxon>
    </lineage>
</organism>
<gene>
    <name evidence="5" type="ORF">HHO47_01765</name>
</gene>
<dbReference type="InterPro" id="IPR018060">
    <property type="entry name" value="HTH_AraC"/>
</dbReference>
<accession>A0A7Y0DQ92</accession>
<comment type="caution">
    <text evidence="5">The sequence shown here is derived from an EMBL/GenBank/DDBJ whole genome shotgun (WGS) entry which is preliminary data.</text>
</comment>
<dbReference type="PANTHER" id="PTHR43280:SF2">
    <property type="entry name" value="HTH-TYPE TRANSCRIPTIONAL REGULATOR EXSA"/>
    <property type="match status" value="1"/>
</dbReference>
<keyword evidence="3" id="KW-0804">Transcription</keyword>
<evidence type="ECO:0000313" key="5">
    <source>
        <dbReference type="EMBL" id="NMM39596.1"/>
    </source>
</evidence>
<dbReference type="GO" id="GO:0043565">
    <property type="term" value="F:sequence-specific DNA binding"/>
    <property type="evidence" value="ECO:0007669"/>
    <property type="project" value="InterPro"/>
</dbReference>
<evidence type="ECO:0000259" key="4">
    <source>
        <dbReference type="PROSITE" id="PS01124"/>
    </source>
</evidence>
<dbReference type="Pfam" id="PF12833">
    <property type="entry name" value="HTH_18"/>
    <property type="match status" value="1"/>
</dbReference>
<name>A0A7Y0DQ92_9GAMM</name>
<dbReference type="InterPro" id="IPR009057">
    <property type="entry name" value="Homeodomain-like_sf"/>
</dbReference>
<sequence length="285" mass="31414">MNNLLNNHNAWHQPPPILGRVVKTQISNPSGSIVLCHCQFDAFVGNGDEQPNAILGMCITGGGRTKRITDKTKLDDIWRPGRIGIALPSSAPQGFTPAMEMLGITFKLHELPACHGKKVTTEDLQQVSKQLFNDELVSAIMIALLREAEVHGGTSAFFEHGLSLALHHLVTKSTVCVTSKNISKLNHIFDYIEANLGEDIRVSGLSTLSGLNAKTLTRLFRQETGYTPHQYLTIRRMERAKELLALHTSITNIATTVGYANPAKFSAAFSRWVGCTPSLWKKQHH</sequence>
<dbReference type="EMBL" id="JABBMT010000002">
    <property type="protein sequence ID" value="NMM39596.1"/>
    <property type="molecule type" value="Genomic_DNA"/>
</dbReference>
<proteinExistence type="predicted"/>
<keyword evidence="2" id="KW-0238">DNA-binding</keyword>
<dbReference type="Gene3D" id="1.10.10.60">
    <property type="entry name" value="Homeodomain-like"/>
    <property type="match status" value="2"/>
</dbReference>
<protein>
    <submittedName>
        <fullName evidence="5">Helix-turn-helix transcriptional regulator</fullName>
    </submittedName>
</protein>
<dbReference type="PROSITE" id="PS00041">
    <property type="entry name" value="HTH_ARAC_FAMILY_1"/>
    <property type="match status" value="1"/>
</dbReference>
<keyword evidence="1" id="KW-0805">Transcription regulation</keyword>
<dbReference type="AlphaFoldDB" id="A0A7Y0DQ92"/>
<keyword evidence="6" id="KW-1185">Reference proteome</keyword>
<reference evidence="5" key="1">
    <citation type="submission" date="2020-04" db="EMBL/GenBank/DDBJ databases">
        <title>Genome Sequencing for Pseudoaltermonas arctica.</title>
        <authorList>
            <person name="Elkins N.S."/>
        </authorList>
    </citation>
    <scope>NUCLEOTIDE SEQUENCE [LARGE SCALE GENOMIC DNA]</scope>
    <source>
        <strain evidence="5">NEC-BIFX-2020_0012</strain>
    </source>
</reference>
<dbReference type="InterPro" id="IPR018062">
    <property type="entry name" value="HTH_AraC-typ_CS"/>
</dbReference>
<dbReference type="GO" id="GO:0003700">
    <property type="term" value="F:DNA-binding transcription factor activity"/>
    <property type="evidence" value="ECO:0007669"/>
    <property type="project" value="InterPro"/>
</dbReference>
<dbReference type="PROSITE" id="PS01124">
    <property type="entry name" value="HTH_ARAC_FAMILY_2"/>
    <property type="match status" value="1"/>
</dbReference>
<feature type="domain" description="HTH araC/xylS-type" evidence="4">
    <location>
        <begin position="186"/>
        <end position="283"/>
    </location>
</feature>
<dbReference type="Proteomes" id="UP000570493">
    <property type="component" value="Unassembled WGS sequence"/>
</dbReference>
<evidence type="ECO:0000313" key="6">
    <source>
        <dbReference type="Proteomes" id="UP000570493"/>
    </source>
</evidence>
<dbReference type="PANTHER" id="PTHR43280">
    <property type="entry name" value="ARAC-FAMILY TRANSCRIPTIONAL REGULATOR"/>
    <property type="match status" value="1"/>
</dbReference>